<evidence type="ECO:0000256" key="1">
    <source>
        <dbReference type="SAM" id="Phobius"/>
    </source>
</evidence>
<proteinExistence type="predicted"/>
<protein>
    <submittedName>
        <fullName evidence="2">Uncharacterized protein</fullName>
    </submittedName>
</protein>
<organism evidence="2">
    <name type="scientific">hydrothermal vent metagenome</name>
    <dbReference type="NCBI Taxonomy" id="652676"/>
    <lineage>
        <taxon>unclassified sequences</taxon>
        <taxon>metagenomes</taxon>
        <taxon>ecological metagenomes</taxon>
    </lineage>
</organism>
<keyword evidence="1" id="KW-0812">Transmembrane</keyword>
<dbReference type="EMBL" id="UOEK01000164">
    <property type="protein sequence ID" value="VAV99506.1"/>
    <property type="molecule type" value="Genomic_DNA"/>
</dbReference>
<keyword evidence="1" id="KW-0472">Membrane</keyword>
<evidence type="ECO:0000313" key="2">
    <source>
        <dbReference type="EMBL" id="VAV99506.1"/>
    </source>
</evidence>
<name>A0A3B0SEY1_9ZZZZ</name>
<gene>
    <name evidence="2" type="ORF">MNBD_ACTINO02-463</name>
</gene>
<accession>A0A3B0SEY1</accession>
<feature type="transmembrane region" description="Helical" evidence="1">
    <location>
        <begin position="54"/>
        <end position="71"/>
    </location>
</feature>
<keyword evidence="1" id="KW-1133">Transmembrane helix</keyword>
<dbReference type="AlphaFoldDB" id="A0A3B0SEY1"/>
<sequence length="72" mass="7808">MFAYIGLGMHLVAGFFIVVSLLVMPWPAVAGLGLLWLTGALHSIGVWREKVSRPLVVAMGVSVAWILALTFR</sequence>
<reference evidence="2" key="1">
    <citation type="submission" date="2018-06" db="EMBL/GenBank/DDBJ databases">
        <authorList>
            <person name="Zhirakovskaya E."/>
        </authorList>
    </citation>
    <scope>NUCLEOTIDE SEQUENCE</scope>
</reference>